<keyword evidence="3" id="KW-1185">Reference proteome</keyword>
<dbReference type="Pfam" id="PF13668">
    <property type="entry name" value="Ferritin_2"/>
    <property type="match status" value="1"/>
</dbReference>
<dbReference type="InterPro" id="IPR009078">
    <property type="entry name" value="Ferritin-like_SF"/>
</dbReference>
<dbReference type="Proteomes" id="UP000184295">
    <property type="component" value="Unassembled WGS sequence"/>
</dbReference>
<keyword evidence="1" id="KW-0472">Membrane</keyword>
<proteinExistence type="predicted"/>
<accession>A0A1M4XHQ1</accession>
<evidence type="ECO:0000256" key="1">
    <source>
        <dbReference type="SAM" id="Phobius"/>
    </source>
</evidence>
<evidence type="ECO:0000313" key="2">
    <source>
        <dbReference type="EMBL" id="SHE92930.1"/>
    </source>
</evidence>
<dbReference type="Gene3D" id="1.20.1260.10">
    <property type="match status" value="1"/>
</dbReference>
<dbReference type="AlphaFoldDB" id="A0A1M4XHQ1"/>
<keyword evidence="1" id="KW-0812">Transmembrane</keyword>
<name>A0A1M4XHQ1_9ACTN</name>
<dbReference type="OrthoDB" id="3677094at2"/>
<organism evidence="2 3">
    <name type="scientific">Ferrithrix thermotolerans DSM 19514</name>
    <dbReference type="NCBI Taxonomy" id="1121881"/>
    <lineage>
        <taxon>Bacteria</taxon>
        <taxon>Bacillati</taxon>
        <taxon>Actinomycetota</taxon>
        <taxon>Acidimicrobiia</taxon>
        <taxon>Acidimicrobiales</taxon>
        <taxon>Acidimicrobiaceae</taxon>
        <taxon>Ferrithrix</taxon>
    </lineage>
</organism>
<evidence type="ECO:0000313" key="3">
    <source>
        <dbReference type="Proteomes" id="UP000184295"/>
    </source>
</evidence>
<gene>
    <name evidence="2" type="ORF">SAMN02745225_02024</name>
</gene>
<dbReference type="SUPFAM" id="SSF47240">
    <property type="entry name" value="Ferritin-like"/>
    <property type="match status" value="1"/>
</dbReference>
<keyword evidence="1" id="KW-1133">Transmembrane helix</keyword>
<dbReference type="InterPro" id="IPR012347">
    <property type="entry name" value="Ferritin-like"/>
</dbReference>
<sequence length="287" mass="30025">MNENRNLDEPELIELMEQSKDIHSDAMRRTRGDINDLINNVAPATERPEERKEEAAEFTKKRSEILGAASNGLGILGVTGLGAAMLALFSKPAFASSNTDIQILQTAASIENLAVATYQTALTLPFIGGSSANPVVKAFAQTTMKQHQEHAQAFNAAITALGGKQQNNPDPVLLKVVESAKPSLTSPSQVVNLALELEQGAAETYVANVAALSEARAIDVTSSILGVEAQHVAILTAVSALLSAGAPQLITLPPPAAQLPAAAGSIGFPNAFYPTNKARPQTEGAVK</sequence>
<dbReference type="EMBL" id="FQUL01000039">
    <property type="protein sequence ID" value="SHE92930.1"/>
    <property type="molecule type" value="Genomic_DNA"/>
</dbReference>
<feature type="transmembrane region" description="Helical" evidence="1">
    <location>
        <begin position="65"/>
        <end position="89"/>
    </location>
</feature>
<dbReference type="CDD" id="cd00657">
    <property type="entry name" value="Ferritin_like"/>
    <property type="match status" value="1"/>
</dbReference>
<dbReference type="STRING" id="1121881.SAMN02745225_02024"/>
<protein>
    <submittedName>
        <fullName evidence="2">Ferritin-like domain-containing protein</fullName>
    </submittedName>
</protein>
<dbReference type="RefSeq" id="WP_072792070.1">
    <property type="nucleotide sequence ID" value="NZ_FQUL01000039.1"/>
</dbReference>
<reference evidence="3" key="1">
    <citation type="submission" date="2016-11" db="EMBL/GenBank/DDBJ databases">
        <authorList>
            <person name="Varghese N."/>
            <person name="Submissions S."/>
        </authorList>
    </citation>
    <scope>NUCLEOTIDE SEQUENCE [LARGE SCALE GENOMIC DNA]</scope>
    <source>
        <strain evidence="3">DSM 19514</strain>
    </source>
</reference>